<dbReference type="EMBL" id="BAABME010002530">
    <property type="protein sequence ID" value="GAA0155057.1"/>
    <property type="molecule type" value="Genomic_DNA"/>
</dbReference>
<dbReference type="Gene3D" id="3.30.420.10">
    <property type="entry name" value="Ribonuclease H-like superfamily/Ribonuclease H"/>
    <property type="match status" value="1"/>
</dbReference>
<accession>A0AAV3PVU7</accession>
<dbReference type="Pfam" id="PF13976">
    <property type="entry name" value="gag_pre-integrs"/>
    <property type="match status" value="1"/>
</dbReference>
<dbReference type="Pfam" id="PF22936">
    <property type="entry name" value="Pol_BBD"/>
    <property type="match status" value="1"/>
</dbReference>
<dbReference type="InterPro" id="IPR039537">
    <property type="entry name" value="Retrotran_Ty1/copia-like"/>
</dbReference>
<dbReference type="GO" id="GO:0003676">
    <property type="term" value="F:nucleic acid binding"/>
    <property type="evidence" value="ECO:0007669"/>
    <property type="project" value="InterPro"/>
</dbReference>
<feature type="compositionally biased region" description="Basic residues" evidence="2">
    <location>
        <begin position="30"/>
        <end position="40"/>
    </location>
</feature>
<gene>
    <name evidence="4" type="ORF">LIER_12878</name>
</gene>
<keyword evidence="5" id="KW-1185">Reference proteome</keyword>
<keyword evidence="1" id="KW-0645">Protease</keyword>
<feature type="domain" description="Integrase catalytic" evidence="3">
    <location>
        <begin position="231"/>
        <end position="392"/>
    </location>
</feature>
<evidence type="ECO:0000259" key="3">
    <source>
        <dbReference type="PROSITE" id="PS50994"/>
    </source>
</evidence>
<dbReference type="GO" id="GO:0006508">
    <property type="term" value="P:proteolysis"/>
    <property type="evidence" value="ECO:0007669"/>
    <property type="project" value="UniProtKB-KW"/>
</dbReference>
<evidence type="ECO:0000256" key="2">
    <source>
        <dbReference type="SAM" id="MobiDB-lite"/>
    </source>
</evidence>
<dbReference type="InterPro" id="IPR025724">
    <property type="entry name" value="GAG-pre-integrase_dom"/>
</dbReference>
<feature type="region of interest" description="Disordered" evidence="2">
    <location>
        <begin position="1"/>
        <end position="47"/>
    </location>
</feature>
<sequence>MNEELRRDSVKSSTTLSNNNETLMYEGKKFSKKKTKQFKPKAKDQAEGKVKKAENNVAIVDQQSDLIVVAGGLDVCYAAGEEDWIVDSGASFHVTPNKDFFHTYEEGNFGIVKMGNTGTSTIKVIRSVFVKTGNGKLIKLKDVRHILDFRMSLLFSGKLDDEGYHNIFGNGQWRLQKGSIIVAEGIKDGTLYKAKLKVQKCEINAVEADVDVWHNRLGHMSAKGLGILSQNKSLPVFNDLKLKDCTHCLMGKQHRIKFNKSSQRKVVILELMYSDVCGPMKVKTMGVERETGEVLKCIRTDNGGEYIGEFDRYCKSKGIRHEQSVPKIPQDNGVAERMNRTIIEKIRCMLSHASVPRHFWGEALVAAVQIINLSPSTTLNGSIPEKTWSGKDVSYKHLRTFGCIAYAHVPKDERTKLDFKSKKCVPELW</sequence>
<dbReference type="InterPro" id="IPR001584">
    <property type="entry name" value="Integrase_cat-core"/>
</dbReference>
<comment type="caution">
    <text evidence="4">The sequence shown here is derived from an EMBL/GenBank/DDBJ whole genome shotgun (WGS) entry which is preliminary data.</text>
</comment>
<dbReference type="PROSITE" id="PS50994">
    <property type="entry name" value="INTEGRASE"/>
    <property type="match status" value="1"/>
</dbReference>
<dbReference type="InterPro" id="IPR036397">
    <property type="entry name" value="RNaseH_sf"/>
</dbReference>
<proteinExistence type="predicted"/>
<dbReference type="SUPFAM" id="SSF53098">
    <property type="entry name" value="Ribonuclease H-like"/>
    <property type="match status" value="1"/>
</dbReference>
<organism evidence="4 5">
    <name type="scientific">Lithospermum erythrorhizon</name>
    <name type="common">Purple gromwell</name>
    <name type="synonym">Lithospermum officinale var. erythrorhizon</name>
    <dbReference type="NCBI Taxonomy" id="34254"/>
    <lineage>
        <taxon>Eukaryota</taxon>
        <taxon>Viridiplantae</taxon>
        <taxon>Streptophyta</taxon>
        <taxon>Embryophyta</taxon>
        <taxon>Tracheophyta</taxon>
        <taxon>Spermatophyta</taxon>
        <taxon>Magnoliopsida</taxon>
        <taxon>eudicotyledons</taxon>
        <taxon>Gunneridae</taxon>
        <taxon>Pentapetalae</taxon>
        <taxon>asterids</taxon>
        <taxon>lamiids</taxon>
        <taxon>Boraginales</taxon>
        <taxon>Boraginaceae</taxon>
        <taxon>Boraginoideae</taxon>
        <taxon>Lithospermeae</taxon>
        <taxon>Lithospermum</taxon>
    </lineage>
</organism>
<dbReference type="PANTHER" id="PTHR42648:SF28">
    <property type="entry name" value="TRANSPOSON-ENCODED PROTEIN WITH RIBONUCLEASE H-LIKE AND RETROVIRUS ZINC FINGER-LIKE DOMAINS"/>
    <property type="match status" value="1"/>
</dbReference>
<dbReference type="GO" id="GO:0015074">
    <property type="term" value="P:DNA integration"/>
    <property type="evidence" value="ECO:0007669"/>
    <property type="project" value="InterPro"/>
</dbReference>
<evidence type="ECO:0000313" key="5">
    <source>
        <dbReference type="Proteomes" id="UP001454036"/>
    </source>
</evidence>
<reference evidence="4 5" key="1">
    <citation type="submission" date="2024-01" db="EMBL/GenBank/DDBJ databases">
        <title>The complete chloroplast genome sequence of Lithospermum erythrorhizon: insights into the phylogenetic relationship among Boraginaceae species and the maternal lineages of purple gromwells.</title>
        <authorList>
            <person name="Okada T."/>
            <person name="Watanabe K."/>
        </authorList>
    </citation>
    <scope>NUCLEOTIDE SEQUENCE [LARGE SCALE GENOMIC DNA]</scope>
</reference>
<dbReference type="PANTHER" id="PTHR42648">
    <property type="entry name" value="TRANSPOSASE, PUTATIVE-RELATED"/>
    <property type="match status" value="1"/>
</dbReference>
<dbReference type="InterPro" id="IPR054722">
    <property type="entry name" value="PolX-like_BBD"/>
</dbReference>
<evidence type="ECO:0000256" key="1">
    <source>
        <dbReference type="ARBA" id="ARBA00022670"/>
    </source>
</evidence>
<dbReference type="AlphaFoldDB" id="A0AAV3PVU7"/>
<dbReference type="InterPro" id="IPR012337">
    <property type="entry name" value="RNaseH-like_sf"/>
</dbReference>
<protein>
    <recommendedName>
        <fullName evidence="3">Integrase catalytic domain-containing protein</fullName>
    </recommendedName>
</protein>
<name>A0AAV3PVU7_LITER</name>
<feature type="compositionally biased region" description="Basic and acidic residues" evidence="2">
    <location>
        <begin position="1"/>
        <end position="10"/>
    </location>
</feature>
<feature type="compositionally biased region" description="Polar residues" evidence="2">
    <location>
        <begin position="11"/>
        <end position="22"/>
    </location>
</feature>
<dbReference type="Proteomes" id="UP001454036">
    <property type="component" value="Unassembled WGS sequence"/>
</dbReference>
<evidence type="ECO:0000313" key="4">
    <source>
        <dbReference type="EMBL" id="GAA0155057.1"/>
    </source>
</evidence>
<dbReference type="GO" id="GO:0008233">
    <property type="term" value="F:peptidase activity"/>
    <property type="evidence" value="ECO:0007669"/>
    <property type="project" value="UniProtKB-KW"/>
</dbReference>
<keyword evidence="1" id="KW-0378">Hydrolase</keyword>